<evidence type="ECO:0000256" key="3">
    <source>
        <dbReference type="ARBA" id="ARBA00022729"/>
    </source>
</evidence>
<evidence type="ECO:0000313" key="6">
    <source>
        <dbReference type="EMBL" id="QJB31126.1"/>
    </source>
</evidence>
<dbReference type="InterPro" id="IPR039448">
    <property type="entry name" value="Beta_helix"/>
</dbReference>
<reference evidence="7" key="1">
    <citation type="submission" date="2020-04" db="EMBL/GenBank/DDBJ databases">
        <authorList>
            <person name="Kittiwongwattana C."/>
        </authorList>
    </citation>
    <scope>NUCLEOTIDE SEQUENCE [LARGE SCALE GENOMIC DNA]</scope>
    <source>
        <strain evidence="7">1310</strain>
    </source>
</reference>
<dbReference type="InterPro" id="IPR006626">
    <property type="entry name" value="PbH1"/>
</dbReference>
<dbReference type="InterPro" id="IPR012334">
    <property type="entry name" value="Pectin_lyas_fold"/>
</dbReference>
<dbReference type="RefSeq" id="WP_168803394.1">
    <property type="nucleotide sequence ID" value="NZ_CP051205.1"/>
</dbReference>
<evidence type="ECO:0000259" key="4">
    <source>
        <dbReference type="Pfam" id="PF13229"/>
    </source>
</evidence>
<dbReference type="InterPro" id="IPR055372">
    <property type="entry name" value="CBM96"/>
</dbReference>
<proteinExistence type="predicted"/>
<protein>
    <submittedName>
        <fullName evidence="6">Right-handed parallel beta-helix repeat-containing protein</fullName>
    </submittedName>
</protein>
<feature type="domain" description="Carbohydrate-binding module family 96" evidence="5">
    <location>
        <begin position="530"/>
        <end position="688"/>
    </location>
</feature>
<evidence type="ECO:0000313" key="7">
    <source>
        <dbReference type="Proteomes" id="UP000502421"/>
    </source>
</evidence>
<dbReference type="InterPro" id="IPR011050">
    <property type="entry name" value="Pectin_lyase_fold/virulence"/>
</dbReference>
<organism evidence="6 7">
    <name type="scientific">Chitinophaga oryzae</name>
    <dbReference type="NCBI Taxonomy" id="2725414"/>
    <lineage>
        <taxon>Bacteria</taxon>
        <taxon>Pseudomonadati</taxon>
        <taxon>Bacteroidota</taxon>
        <taxon>Chitinophagia</taxon>
        <taxon>Chitinophagales</taxon>
        <taxon>Chitinophagaceae</taxon>
        <taxon>Chitinophaga</taxon>
    </lineage>
</organism>
<dbReference type="Proteomes" id="UP000502421">
    <property type="component" value="Chromosome"/>
</dbReference>
<dbReference type="Pfam" id="PF24517">
    <property type="entry name" value="CBM96"/>
    <property type="match status" value="1"/>
</dbReference>
<sequence>MKKHTALFFAASLCFLACSKPQELQKLDGLKSSLATATATGTVYYVDPDGNDSNAGTSDSNAWKTIAKVNTMTFSPGDQILFKSGGVWNDTLRPKGSGSAGQPIIIDKYGGEARPVINGGGKVNNSKTLLLNRVSFWEVNNLEITNTVPAGTTYAATGIMVDGGNEATPSSNITIKNCYVHDVNAAKDFQTNFVKGTGGIIIAGKTDDVLVQSCHIKNCAVEGMRTVGTGKNIVFDNNLLEYIYGDGIVMAGATGGCKVTHNTVYKACMNTNSYNYAGIWTVKSKNTLVAYNEVYGMTGGGGNDGMAFDADGYDANSPTDGDIFEYNYSHDNNGGFMLFMYNSHNITVRYNVSVNDIGTTGKKKLFLFNGSTNNNHQIYNNVFYIINPGGTIFHNAPYGTYSNNIIYAASTATGLTLCRGDNGQSIPLTTQSRFYNNDLYPGSVFTAFNWGTATRSNNFYDDPRFVNPGTGIGFPVANGYNIGDTSRCRNAGIFIANNGGIDFAGNSLPTSGNPDVGAFQHAVISQAGSSLADAYVRDGSYAGTNYGADSLLVVKSDATSYARRSYLKFNFNQVGTASVNAANLSIYCAGTGMTNTVKIYSTAGKTWAENAITWNNAPKDTTLVGQVTVNAAGWYNMDVTSAVNRELQAGSKTVSLLLMNTGPFNSNGYMTFYSKEAPGNKPVLQLTY</sequence>
<dbReference type="SUPFAM" id="SSF51126">
    <property type="entry name" value="Pectin lyase-like"/>
    <property type="match status" value="2"/>
</dbReference>
<dbReference type="SMART" id="SM00710">
    <property type="entry name" value="PbH1"/>
    <property type="match status" value="6"/>
</dbReference>
<dbReference type="NCBIfam" id="NF033679">
    <property type="entry name" value="DNRLRE_dom"/>
    <property type="match status" value="1"/>
</dbReference>
<dbReference type="KEGG" id="coy:HF329_07350"/>
<dbReference type="GO" id="GO:0005576">
    <property type="term" value="C:extracellular region"/>
    <property type="evidence" value="ECO:0007669"/>
    <property type="project" value="UniProtKB-SubCell"/>
</dbReference>
<dbReference type="AlphaFoldDB" id="A0AAE7D6C8"/>
<dbReference type="Gene3D" id="2.160.20.10">
    <property type="entry name" value="Single-stranded right-handed beta-helix, Pectin lyase-like"/>
    <property type="match status" value="1"/>
</dbReference>
<feature type="domain" description="Right handed beta helix" evidence="4">
    <location>
        <begin position="154"/>
        <end position="267"/>
    </location>
</feature>
<name>A0AAE7D6C8_9BACT</name>
<evidence type="ECO:0000259" key="5">
    <source>
        <dbReference type="Pfam" id="PF24517"/>
    </source>
</evidence>
<comment type="subcellular location">
    <subcellularLocation>
        <location evidence="1">Secreted</location>
    </subcellularLocation>
</comment>
<evidence type="ECO:0000256" key="1">
    <source>
        <dbReference type="ARBA" id="ARBA00004613"/>
    </source>
</evidence>
<evidence type="ECO:0000256" key="2">
    <source>
        <dbReference type="ARBA" id="ARBA00022525"/>
    </source>
</evidence>
<keyword evidence="3" id="KW-0732">Signal</keyword>
<gene>
    <name evidence="6" type="ORF">HF329_07350</name>
</gene>
<dbReference type="Pfam" id="PF13229">
    <property type="entry name" value="Beta_helix"/>
    <property type="match status" value="1"/>
</dbReference>
<keyword evidence="2" id="KW-0964">Secreted</keyword>
<dbReference type="EMBL" id="CP051205">
    <property type="protein sequence ID" value="QJB31126.1"/>
    <property type="molecule type" value="Genomic_DNA"/>
</dbReference>
<accession>A0AAE7D6C8</accession>